<proteinExistence type="inferred from homology"/>
<evidence type="ECO:0000313" key="7">
    <source>
        <dbReference type="Proteomes" id="UP000676194"/>
    </source>
</evidence>
<name>A0A8E6EUC4_9BACT</name>
<dbReference type="InterPro" id="IPR036388">
    <property type="entry name" value="WH-like_DNA-bd_sf"/>
</dbReference>
<dbReference type="Proteomes" id="UP000676194">
    <property type="component" value="Chromosome"/>
</dbReference>
<dbReference type="InterPro" id="IPR014284">
    <property type="entry name" value="RNA_pol_sigma-70_dom"/>
</dbReference>
<dbReference type="AlphaFoldDB" id="A0A8E6EUC4"/>
<dbReference type="EMBL" id="CP074694">
    <property type="protein sequence ID" value="QVL33544.1"/>
    <property type="molecule type" value="Genomic_DNA"/>
</dbReference>
<dbReference type="InterPro" id="IPR013325">
    <property type="entry name" value="RNA_pol_sigma_r2"/>
</dbReference>
<comment type="similarity">
    <text evidence="1">Belongs to the sigma-70 factor family. ECF subfamily.</text>
</comment>
<keyword evidence="4" id="KW-0804">Transcription</keyword>
<dbReference type="InterPro" id="IPR014331">
    <property type="entry name" value="RNA_pol_sigma70_ECF_RHOBA"/>
</dbReference>
<gene>
    <name evidence="6" type="ORF">KIH39_06435</name>
</gene>
<dbReference type="Pfam" id="PF04542">
    <property type="entry name" value="Sigma70_r2"/>
    <property type="match status" value="1"/>
</dbReference>
<reference evidence="6" key="1">
    <citation type="submission" date="2021-05" db="EMBL/GenBank/DDBJ databases">
        <title>Complete genome sequence of the cellulolytic planctomycete Telmatocola sphagniphila SP2T and characterization of the first cellulase from planctomycetes.</title>
        <authorList>
            <person name="Rakitin A.L."/>
            <person name="Beletsky A.V."/>
            <person name="Naumoff D.G."/>
            <person name="Kulichevskaya I.S."/>
            <person name="Mardanov A.V."/>
            <person name="Ravin N.V."/>
            <person name="Dedysh S.N."/>
        </authorList>
    </citation>
    <scope>NUCLEOTIDE SEQUENCE</scope>
    <source>
        <strain evidence="6">SP2T</strain>
    </source>
</reference>
<organism evidence="6 7">
    <name type="scientific">Telmatocola sphagniphila</name>
    <dbReference type="NCBI Taxonomy" id="1123043"/>
    <lineage>
        <taxon>Bacteria</taxon>
        <taxon>Pseudomonadati</taxon>
        <taxon>Planctomycetota</taxon>
        <taxon>Planctomycetia</taxon>
        <taxon>Gemmatales</taxon>
        <taxon>Gemmataceae</taxon>
    </lineage>
</organism>
<evidence type="ECO:0000259" key="5">
    <source>
        <dbReference type="Pfam" id="PF04542"/>
    </source>
</evidence>
<feature type="domain" description="RNA polymerase sigma-70 region 2" evidence="5">
    <location>
        <begin position="17"/>
        <end position="78"/>
    </location>
</feature>
<dbReference type="InterPro" id="IPR013324">
    <property type="entry name" value="RNA_pol_sigma_r3/r4-like"/>
</dbReference>
<dbReference type="Gene3D" id="1.10.1740.10">
    <property type="match status" value="1"/>
</dbReference>
<evidence type="ECO:0000256" key="4">
    <source>
        <dbReference type="ARBA" id="ARBA00023163"/>
    </source>
</evidence>
<dbReference type="SUPFAM" id="SSF88946">
    <property type="entry name" value="Sigma2 domain of RNA polymerase sigma factors"/>
    <property type="match status" value="1"/>
</dbReference>
<dbReference type="KEGG" id="tsph:KIH39_06435"/>
<dbReference type="GO" id="GO:0016987">
    <property type="term" value="F:sigma factor activity"/>
    <property type="evidence" value="ECO:0007669"/>
    <property type="project" value="UniProtKB-KW"/>
</dbReference>
<evidence type="ECO:0000313" key="6">
    <source>
        <dbReference type="EMBL" id="QVL33544.1"/>
    </source>
</evidence>
<keyword evidence="3" id="KW-0731">Sigma factor</keyword>
<keyword evidence="2" id="KW-0805">Transcription regulation</keyword>
<accession>A0A8E6EUC4</accession>
<evidence type="ECO:0000256" key="1">
    <source>
        <dbReference type="ARBA" id="ARBA00010641"/>
    </source>
</evidence>
<dbReference type="NCBIfam" id="TIGR02989">
    <property type="entry name" value="Sig-70_gvs1"/>
    <property type="match status" value="1"/>
</dbReference>
<keyword evidence="7" id="KW-1185">Reference proteome</keyword>
<dbReference type="NCBIfam" id="TIGR02937">
    <property type="entry name" value="sigma70-ECF"/>
    <property type="match status" value="1"/>
</dbReference>
<dbReference type="PANTHER" id="PTHR43133:SF51">
    <property type="entry name" value="RNA POLYMERASE SIGMA FACTOR"/>
    <property type="match status" value="1"/>
</dbReference>
<dbReference type="PANTHER" id="PTHR43133">
    <property type="entry name" value="RNA POLYMERASE ECF-TYPE SIGMA FACTO"/>
    <property type="match status" value="1"/>
</dbReference>
<dbReference type="GO" id="GO:0006352">
    <property type="term" value="P:DNA-templated transcription initiation"/>
    <property type="evidence" value="ECO:0007669"/>
    <property type="project" value="InterPro"/>
</dbReference>
<dbReference type="RefSeq" id="WP_213498446.1">
    <property type="nucleotide sequence ID" value="NZ_CP074694.1"/>
</dbReference>
<protein>
    <submittedName>
        <fullName evidence="6">Sigma-70 family RNA polymerase sigma factor</fullName>
    </submittedName>
</protein>
<dbReference type="InterPro" id="IPR039425">
    <property type="entry name" value="RNA_pol_sigma-70-like"/>
</dbReference>
<evidence type="ECO:0000256" key="2">
    <source>
        <dbReference type="ARBA" id="ARBA00023015"/>
    </source>
</evidence>
<evidence type="ECO:0000256" key="3">
    <source>
        <dbReference type="ARBA" id="ARBA00023082"/>
    </source>
</evidence>
<sequence>MNQKYLEATKLWTLAVPTVSAFITSQVRDFQDRDDLLQEIAVAVLESFERYDPKASFLGWCIGIARNQIHLYFRRKNRDRLAFDTETVDRIAQAFENSSLKENGLDYLTECYEKLDSKAKSLCNFRYQQDLKPAQISDQMGMTPNLVAKALQRIRDRLRDCLERKKAAEVIL</sequence>
<dbReference type="InterPro" id="IPR007627">
    <property type="entry name" value="RNA_pol_sigma70_r2"/>
</dbReference>
<dbReference type="Gene3D" id="1.10.10.10">
    <property type="entry name" value="Winged helix-like DNA-binding domain superfamily/Winged helix DNA-binding domain"/>
    <property type="match status" value="1"/>
</dbReference>
<dbReference type="SUPFAM" id="SSF88659">
    <property type="entry name" value="Sigma3 and sigma4 domains of RNA polymerase sigma factors"/>
    <property type="match status" value="1"/>
</dbReference>